<feature type="transmembrane region" description="Helical" evidence="20">
    <location>
        <begin position="430"/>
        <end position="453"/>
    </location>
</feature>
<dbReference type="InterPro" id="IPR038050">
    <property type="entry name" value="Neuro_actylchol_rec"/>
</dbReference>
<dbReference type="GO" id="GO:0045211">
    <property type="term" value="C:postsynaptic membrane"/>
    <property type="evidence" value="ECO:0007669"/>
    <property type="project" value="UniProtKB-SubCell"/>
</dbReference>
<keyword evidence="10 24" id="KW-0675">Receptor</keyword>
<organism evidence="23 24">
    <name type="scientific">Betta splendens</name>
    <name type="common">Siamese fighting fish</name>
    <dbReference type="NCBI Taxonomy" id="158456"/>
    <lineage>
        <taxon>Eukaryota</taxon>
        <taxon>Metazoa</taxon>
        <taxon>Chordata</taxon>
        <taxon>Craniata</taxon>
        <taxon>Vertebrata</taxon>
        <taxon>Euteleostomi</taxon>
        <taxon>Actinopterygii</taxon>
        <taxon>Neopterygii</taxon>
        <taxon>Teleostei</taxon>
        <taxon>Neoteleostei</taxon>
        <taxon>Acanthomorphata</taxon>
        <taxon>Anabantaria</taxon>
        <taxon>Anabantiformes</taxon>
        <taxon>Anabantoidei</taxon>
        <taxon>Osphronemidae</taxon>
        <taxon>Betta</taxon>
    </lineage>
</organism>
<evidence type="ECO:0000256" key="13">
    <source>
        <dbReference type="ARBA" id="ARBA00023286"/>
    </source>
</evidence>
<dbReference type="InterPro" id="IPR036734">
    <property type="entry name" value="Neur_chan_lig-bd_sf"/>
</dbReference>
<evidence type="ECO:0000256" key="14">
    <source>
        <dbReference type="ARBA" id="ARBA00023303"/>
    </source>
</evidence>
<evidence type="ECO:0000256" key="12">
    <source>
        <dbReference type="ARBA" id="ARBA00023257"/>
    </source>
</evidence>
<dbReference type="InterPro" id="IPR008132">
    <property type="entry name" value="5HT3_rcpt"/>
</dbReference>
<dbReference type="NCBIfam" id="TIGR00860">
    <property type="entry name" value="LIC"/>
    <property type="match status" value="1"/>
</dbReference>
<dbReference type="RefSeq" id="XP_029030401.1">
    <property type="nucleotide sequence ID" value="XM_029174568.2"/>
</dbReference>
<feature type="transmembrane region" description="Helical" evidence="20">
    <location>
        <begin position="236"/>
        <end position="260"/>
    </location>
</feature>
<dbReference type="CTD" id="9177"/>
<dbReference type="PROSITE" id="PS00236">
    <property type="entry name" value="NEUROTR_ION_CHANNEL"/>
    <property type="match status" value="1"/>
</dbReference>
<dbReference type="InterPro" id="IPR006202">
    <property type="entry name" value="Neur_chan_lig-bd"/>
</dbReference>
<evidence type="ECO:0000256" key="18">
    <source>
        <dbReference type="ARBA" id="ARBA00036634"/>
    </source>
</evidence>
<dbReference type="GO" id="GO:0004888">
    <property type="term" value="F:transmembrane signaling receptor activity"/>
    <property type="evidence" value="ECO:0007669"/>
    <property type="project" value="InterPro"/>
</dbReference>
<comment type="function">
    <text evidence="19">Forms serotonin (5-hydroxytryptamine/5-HT3)-activated cation-selective channel complexes, which when activated cause fast, depolarizing responses in neurons.</text>
</comment>
<evidence type="ECO:0000256" key="15">
    <source>
        <dbReference type="ARBA" id="ARBA00034104"/>
    </source>
</evidence>
<keyword evidence="4 20" id="KW-0732">Signal</keyword>
<dbReference type="PRINTS" id="PR00252">
    <property type="entry name" value="NRIONCHANNEL"/>
</dbReference>
<evidence type="ECO:0000256" key="17">
    <source>
        <dbReference type="ARBA" id="ARBA00036239"/>
    </source>
</evidence>
<evidence type="ECO:0000256" key="2">
    <source>
        <dbReference type="ARBA" id="ARBA00022475"/>
    </source>
</evidence>
<dbReference type="SUPFAM" id="SSF63712">
    <property type="entry name" value="Nicotinic receptor ligand binding domain-like"/>
    <property type="match status" value="1"/>
</dbReference>
<dbReference type="Gene3D" id="1.20.58.390">
    <property type="entry name" value="Neurotransmitter-gated ion-channel transmembrane domain"/>
    <property type="match status" value="1"/>
</dbReference>
<accession>A0A6P7PDY2</accession>
<feature type="domain" description="Neurotransmitter-gated ion-channel ligand-binding" evidence="21">
    <location>
        <begin position="29"/>
        <end position="235"/>
    </location>
</feature>
<dbReference type="Proteomes" id="UP000515150">
    <property type="component" value="Chromosome 14"/>
</dbReference>
<comment type="catalytic activity">
    <reaction evidence="16">
        <text>K(+)(in) = K(+)(out)</text>
        <dbReference type="Rhea" id="RHEA:29463"/>
        <dbReference type="ChEBI" id="CHEBI:29103"/>
    </reaction>
</comment>
<feature type="signal peptide" evidence="20">
    <location>
        <begin position="1"/>
        <end position="18"/>
    </location>
</feature>
<evidence type="ECO:0000256" key="8">
    <source>
        <dbReference type="ARBA" id="ARBA00023136"/>
    </source>
</evidence>
<comment type="similarity">
    <text evidence="20">Belongs to the ligand-gated ion channel (TC 1.A.9) family.</text>
</comment>
<evidence type="ECO:0000256" key="5">
    <source>
        <dbReference type="ARBA" id="ARBA00022989"/>
    </source>
</evidence>
<feature type="transmembrane region" description="Helical" evidence="20">
    <location>
        <begin position="267"/>
        <end position="284"/>
    </location>
</feature>
<evidence type="ECO:0000256" key="6">
    <source>
        <dbReference type="ARBA" id="ARBA00023018"/>
    </source>
</evidence>
<gene>
    <name evidence="24" type="primary">htr3b</name>
</gene>
<evidence type="ECO:0000256" key="4">
    <source>
        <dbReference type="ARBA" id="ARBA00022729"/>
    </source>
</evidence>
<dbReference type="AlphaFoldDB" id="A0A6P7PDY2"/>
<dbReference type="GeneID" id="114869988"/>
<comment type="subcellular location">
    <subcellularLocation>
        <location evidence="15">Postsynaptic cell membrane</location>
        <topology evidence="15">Multi-pass membrane protein</topology>
    </subcellularLocation>
</comment>
<dbReference type="InterPro" id="IPR018000">
    <property type="entry name" value="Neurotransmitter_ion_chnl_CS"/>
</dbReference>
<evidence type="ECO:0000256" key="10">
    <source>
        <dbReference type="ARBA" id="ARBA00023170"/>
    </source>
</evidence>
<dbReference type="PRINTS" id="PR01708">
    <property type="entry name" value="5HT3RECEPTOR"/>
</dbReference>
<dbReference type="GO" id="GO:0005230">
    <property type="term" value="F:extracellular ligand-gated monoatomic ion channel activity"/>
    <property type="evidence" value="ECO:0007669"/>
    <property type="project" value="InterPro"/>
</dbReference>
<evidence type="ECO:0000256" key="20">
    <source>
        <dbReference type="RuleBase" id="RU000687"/>
    </source>
</evidence>
<keyword evidence="14 20" id="KW-0407">Ion channel</keyword>
<evidence type="ECO:0000313" key="23">
    <source>
        <dbReference type="Proteomes" id="UP000515150"/>
    </source>
</evidence>
<keyword evidence="8 20" id="KW-0472">Membrane</keyword>
<keyword evidence="12" id="KW-0628">Postsynaptic cell membrane</keyword>
<comment type="catalytic activity">
    <reaction evidence="18">
        <text>Ca(2+)(in) = Ca(2+)(out)</text>
        <dbReference type="Rhea" id="RHEA:29671"/>
        <dbReference type="ChEBI" id="CHEBI:29108"/>
    </reaction>
</comment>
<proteinExistence type="inferred from homology"/>
<evidence type="ECO:0000256" key="16">
    <source>
        <dbReference type="ARBA" id="ARBA00034430"/>
    </source>
</evidence>
<keyword evidence="5 20" id="KW-1133">Transmembrane helix</keyword>
<dbReference type="InterPro" id="IPR036719">
    <property type="entry name" value="Neuro-gated_channel_TM_sf"/>
</dbReference>
<keyword evidence="23" id="KW-1185">Reference proteome</keyword>
<dbReference type="InterPro" id="IPR006201">
    <property type="entry name" value="Neur_channel"/>
</dbReference>
<sequence>MEAGIWLTLLFSVYVTECLPEKPKRSALNQLTRTLLRKYDCGVRPVHNWTSPTTVHIDLILQSVLDVDGKTQSITTSMWYRQIWTDEFLVWDPEEFDGISEISMSSDAIWIPDIIVSEFVNEGKSPSIPYVYVSSSGSVKSYRPMQVVLACSLEMYAFPFDKQNCSLTFRSWLHSVKEIDLALWRSAEAIANDQRQFMNDGEWELLSIPSRYWQIHQDDTDYAHIQFNVLIRRRPLLYVVGLLIPSVFLMLVDVISFYLPLNSGTRIVFKISILLGYTVFRVNLTDEMPATAARTPLIGVFFAVCMALLMLSLIKSILVVKLLHHSEKEVKQMSISACLLDKYGSGGHGCTESALTSIKTLDHINLTEDYELASSVEGDLLSLSETQDAPSGLDWLLQELVSLRLTLALEDTEASGQADWLALCAKLDRFLFRLYVLVLVLYAGTLLMLWASWSFA</sequence>
<evidence type="ECO:0000256" key="7">
    <source>
        <dbReference type="ARBA" id="ARBA00023065"/>
    </source>
</evidence>
<dbReference type="FunFam" id="2.70.170.10:FF:000017">
    <property type="entry name" value="5-hydroxytryptamine receptor 3A"/>
    <property type="match status" value="1"/>
</dbReference>
<keyword evidence="2" id="KW-1003">Cell membrane</keyword>
<keyword evidence="9" id="KW-1015">Disulfide bond</keyword>
<dbReference type="SUPFAM" id="SSF90112">
    <property type="entry name" value="Neurotransmitter-gated ion-channel transmembrane pore"/>
    <property type="match status" value="1"/>
</dbReference>
<reference evidence="24" key="1">
    <citation type="submission" date="2025-08" db="UniProtKB">
        <authorList>
            <consortium name="RefSeq"/>
        </authorList>
    </citation>
    <scope>IDENTIFICATION</scope>
</reference>
<feature type="transmembrane region" description="Helical" evidence="20">
    <location>
        <begin position="296"/>
        <end position="323"/>
    </location>
</feature>
<keyword evidence="3 20" id="KW-0812">Transmembrane</keyword>
<dbReference type="CDD" id="cd19063">
    <property type="entry name" value="LGIC_TM_5-HT3"/>
    <property type="match status" value="1"/>
</dbReference>
<evidence type="ECO:0000259" key="21">
    <source>
        <dbReference type="Pfam" id="PF02931"/>
    </source>
</evidence>
<keyword evidence="13" id="KW-1071">Ligand-gated ion channel</keyword>
<evidence type="ECO:0000256" key="19">
    <source>
        <dbReference type="ARBA" id="ARBA00037540"/>
    </source>
</evidence>
<dbReference type="KEGG" id="bspl:114869988"/>
<name>A0A6P7PDY2_BETSP</name>
<dbReference type="OrthoDB" id="5975154at2759"/>
<dbReference type="InterPro" id="IPR008133">
    <property type="entry name" value="5HT3_rcpt_A"/>
</dbReference>
<dbReference type="InterPro" id="IPR049944">
    <property type="entry name" value="LGIC_TM_5-HT3"/>
</dbReference>
<evidence type="ECO:0000256" key="9">
    <source>
        <dbReference type="ARBA" id="ARBA00023157"/>
    </source>
</evidence>
<evidence type="ECO:0000256" key="11">
    <source>
        <dbReference type="ARBA" id="ARBA00023180"/>
    </source>
</evidence>
<keyword evidence="6" id="KW-0770">Synapse</keyword>
<evidence type="ECO:0000313" key="24">
    <source>
        <dbReference type="RefSeq" id="XP_029030401.1"/>
    </source>
</evidence>
<evidence type="ECO:0000256" key="3">
    <source>
        <dbReference type="ARBA" id="ARBA00022692"/>
    </source>
</evidence>
<dbReference type="PRINTS" id="PR01709">
    <property type="entry name" value="5HT3ARECEPTR"/>
</dbReference>
<feature type="domain" description="Neurotransmitter-gated ion-channel transmembrane" evidence="22">
    <location>
        <begin position="242"/>
        <end position="333"/>
    </location>
</feature>
<dbReference type="InterPro" id="IPR006029">
    <property type="entry name" value="Neurotrans-gated_channel_TM"/>
</dbReference>
<dbReference type="InParanoid" id="A0A6P7PDY2"/>
<protein>
    <submittedName>
        <fullName evidence="24">5-hydroxytryptamine receptor 3B</fullName>
    </submittedName>
</protein>
<keyword evidence="7 20" id="KW-0406">Ion transport</keyword>
<keyword evidence="11" id="KW-0325">Glycoprotein</keyword>
<keyword evidence="1 20" id="KW-0813">Transport</keyword>
<dbReference type="PANTHER" id="PTHR18945">
    <property type="entry name" value="NEUROTRANSMITTER GATED ION CHANNEL"/>
    <property type="match status" value="1"/>
</dbReference>
<dbReference type="Pfam" id="PF02932">
    <property type="entry name" value="Neur_chan_memb"/>
    <property type="match status" value="1"/>
</dbReference>
<dbReference type="Gene3D" id="2.70.170.10">
    <property type="entry name" value="Neurotransmitter-gated ion-channel ligand-binding domain"/>
    <property type="match status" value="1"/>
</dbReference>
<evidence type="ECO:0000256" key="1">
    <source>
        <dbReference type="ARBA" id="ARBA00022448"/>
    </source>
</evidence>
<dbReference type="Pfam" id="PF02931">
    <property type="entry name" value="Neur_chan_LBD"/>
    <property type="match status" value="1"/>
</dbReference>
<comment type="catalytic activity">
    <reaction evidence="17">
        <text>Na(+)(in) = Na(+)(out)</text>
        <dbReference type="Rhea" id="RHEA:34963"/>
        <dbReference type="ChEBI" id="CHEBI:29101"/>
    </reaction>
</comment>
<evidence type="ECO:0000259" key="22">
    <source>
        <dbReference type="Pfam" id="PF02932"/>
    </source>
</evidence>
<feature type="chain" id="PRO_5028504015" evidence="20">
    <location>
        <begin position="19"/>
        <end position="456"/>
    </location>
</feature>